<dbReference type="AlphaFoldDB" id="A0A0F9CTP6"/>
<feature type="non-terminal residue" evidence="1">
    <location>
        <position position="46"/>
    </location>
</feature>
<name>A0A0F9CTP6_9ZZZZ</name>
<organism evidence="1">
    <name type="scientific">marine sediment metagenome</name>
    <dbReference type="NCBI Taxonomy" id="412755"/>
    <lineage>
        <taxon>unclassified sequences</taxon>
        <taxon>metagenomes</taxon>
        <taxon>ecological metagenomes</taxon>
    </lineage>
</organism>
<comment type="caution">
    <text evidence="1">The sequence shown here is derived from an EMBL/GenBank/DDBJ whole genome shotgun (WGS) entry which is preliminary data.</text>
</comment>
<gene>
    <name evidence="1" type="ORF">LCGC14_2361950</name>
</gene>
<sequence length="46" mass="5678">MARQWVYRPTDKEHEALMRAMERHPEYTSIAQFLREATMRMIHDED</sequence>
<accession>A0A0F9CTP6</accession>
<proteinExistence type="predicted"/>
<reference evidence="1" key="1">
    <citation type="journal article" date="2015" name="Nature">
        <title>Complex archaea that bridge the gap between prokaryotes and eukaryotes.</title>
        <authorList>
            <person name="Spang A."/>
            <person name="Saw J.H."/>
            <person name="Jorgensen S.L."/>
            <person name="Zaremba-Niedzwiedzka K."/>
            <person name="Martijn J."/>
            <person name="Lind A.E."/>
            <person name="van Eijk R."/>
            <person name="Schleper C."/>
            <person name="Guy L."/>
            <person name="Ettema T.J."/>
        </authorList>
    </citation>
    <scope>NUCLEOTIDE SEQUENCE</scope>
</reference>
<dbReference type="EMBL" id="LAZR01034622">
    <property type="protein sequence ID" value="KKL44806.1"/>
    <property type="molecule type" value="Genomic_DNA"/>
</dbReference>
<protein>
    <submittedName>
        <fullName evidence="1">Uncharacterized protein</fullName>
    </submittedName>
</protein>
<evidence type="ECO:0000313" key="1">
    <source>
        <dbReference type="EMBL" id="KKL44806.1"/>
    </source>
</evidence>